<protein>
    <recommendedName>
        <fullName evidence="3">Toxin-antitoxin system, antitoxin component, HicB family</fullName>
    </recommendedName>
</protein>
<comment type="caution">
    <text evidence="1">The sequence shown here is derived from an EMBL/GenBank/DDBJ whole genome shotgun (WGS) entry which is preliminary data.</text>
</comment>
<dbReference type="EMBL" id="AFBQ01000390">
    <property type="protein sequence ID" value="EHY30131.1"/>
    <property type="molecule type" value="Genomic_DNA"/>
</dbReference>
<proteinExistence type="predicted"/>
<dbReference type="HOGENOM" id="CLU_140890_2_0_4"/>
<evidence type="ECO:0000313" key="1">
    <source>
        <dbReference type="EMBL" id="EHY30131.1"/>
    </source>
</evidence>
<evidence type="ECO:0008006" key="3">
    <source>
        <dbReference type="Google" id="ProtNLM"/>
    </source>
</evidence>
<dbReference type="STRING" id="762967.HMPREF9440_02537"/>
<dbReference type="AlphaFoldDB" id="H3KIC5"/>
<sequence>MTTLPDRFRYRVDLEKDGGYRFRFPELPEADFSAKTIRGGRGQLMDAILPALEGRLKGRDALTLPELTPARAGEGVVRLSPTYAAKLLLILTAKEKGIRAADIARALNVAPQEAARILKLTHPTKMDTINAAFGVMGLRITLGLAKL</sequence>
<accession>H3KIC5</accession>
<organism evidence="1 2">
    <name type="scientific">Sutterella parvirubra YIT 11816</name>
    <dbReference type="NCBI Taxonomy" id="762967"/>
    <lineage>
        <taxon>Bacteria</taxon>
        <taxon>Pseudomonadati</taxon>
        <taxon>Pseudomonadota</taxon>
        <taxon>Betaproteobacteria</taxon>
        <taxon>Burkholderiales</taxon>
        <taxon>Sutterellaceae</taxon>
        <taxon>Sutterella</taxon>
    </lineage>
</organism>
<dbReference type="Proteomes" id="UP000004956">
    <property type="component" value="Unassembled WGS sequence"/>
</dbReference>
<evidence type="ECO:0000313" key="2">
    <source>
        <dbReference type="Proteomes" id="UP000004956"/>
    </source>
</evidence>
<dbReference type="RefSeq" id="WP_008543966.1">
    <property type="nucleotide sequence ID" value="NZ_JH605022.1"/>
</dbReference>
<dbReference type="PATRIC" id="fig|762967.3.peg.1988"/>
<gene>
    <name evidence="1" type="ORF">HMPREF9440_02537</name>
</gene>
<name>H3KIC5_9BURK</name>
<reference evidence="1 2" key="1">
    <citation type="submission" date="2011-11" db="EMBL/GenBank/DDBJ databases">
        <authorList>
            <person name="Weinstock G."/>
            <person name="Sodergren E."/>
            <person name="Clifton S."/>
            <person name="Fulton L."/>
            <person name="Fulton B."/>
            <person name="Courtney L."/>
            <person name="Fronick C."/>
            <person name="Harrison M."/>
            <person name="Strong C."/>
            <person name="Farmer C."/>
            <person name="Delahaunty K."/>
            <person name="Markovic C."/>
            <person name="Hall O."/>
            <person name="Minx P."/>
            <person name="Tomlinson C."/>
            <person name="Mitreva M."/>
            <person name="Hou S."/>
            <person name="Chen J."/>
            <person name="Wollam A."/>
            <person name="Pepin K.H."/>
            <person name="Johnson M."/>
            <person name="Bhonagiri V."/>
            <person name="Zhang X."/>
            <person name="Suruliraj S."/>
            <person name="Warren W."/>
            <person name="Chinwalla A."/>
            <person name="Mardis E.R."/>
            <person name="Wilson R.K."/>
        </authorList>
    </citation>
    <scope>NUCLEOTIDE SEQUENCE [LARGE SCALE GENOMIC DNA]</scope>
    <source>
        <strain evidence="1 2">YIT 11816</strain>
    </source>
</reference>
<dbReference type="OrthoDB" id="5772151at2"/>
<keyword evidence="2" id="KW-1185">Reference proteome</keyword>